<sequence length="150" mass="16745">MPSRQLAVLLISAHASHALNVGRKCGSEGSLEMVPISPFHGHLHTLSKIWAGCEPQVGCRPVTQQWVRDIGQHTATHSDLNHRVPSISYSGGRPVQPVRTASRDTMASNSIFESFPSYQQCFMRVVNYLQFNKCSDEDREVPQKTETRLS</sequence>
<gene>
    <name evidence="2" type="ORF">chiPu_0014979</name>
</gene>
<evidence type="ECO:0000313" key="3">
    <source>
        <dbReference type="Proteomes" id="UP000287033"/>
    </source>
</evidence>
<reference evidence="2 3" key="1">
    <citation type="journal article" date="2018" name="Nat. Ecol. Evol.">
        <title>Shark genomes provide insights into elasmobranch evolution and the origin of vertebrates.</title>
        <authorList>
            <person name="Hara Y"/>
            <person name="Yamaguchi K"/>
            <person name="Onimaru K"/>
            <person name="Kadota M"/>
            <person name="Koyanagi M"/>
            <person name="Keeley SD"/>
            <person name="Tatsumi K"/>
            <person name="Tanaka K"/>
            <person name="Motone F"/>
            <person name="Kageyama Y"/>
            <person name="Nozu R"/>
            <person name="Adachi N"/>
            <person name="Nishimura O"/>
            <person name="Nakagawa R"/>
            <person name="Tanegashima C"/>
            <person name="Kiyatake I"/>
            <person name="Matsumoto R"/>
            <person name="Murakumo K"/>
            <person name="Nishida K"/>
            <person name="Terakita A"/>
            <person name="Kuratani S"/>
            <person name="Sato K"/>
            <person name="Hyodo S Kuraku.S."/>
        </authorList>
    </citation>
    <scope>NUCLEOTIDE SEQUENCE [LARGE SCALE GENOMIC DNA]</scope>
</reference>
<feature type="chain" id="PRO_5019175396" description="Secreted protein" evidence="1">
    <location>
        <begin position="19"/>
        <end position="150"/>
    </location>
</feature>
<dbReference type="OrthoDB" id="9906045at2759"/>
<proteinExistence type="predicted"/>
<keyword evidence="1" id="KW-0732">Signal</keyword>
<feature type="signal peptide" evidence="1">
    <location>
        <begin position="1"/>
        <end position="18"/>
    </location>
</feature>
<protein>
    <recommendedName>
        <fullName evidence="4">Secreted protein</fullName>
    </recommendedName>
</protein>
<dbReference type="Proteomes" id="UP000287033">
    <property type="component" value="Unassembled WGS sequence"/>
</dbReference>
<dbReference type="EMBL" id="BEZZ01000840">
    <property type="protein sequence ID" value="GCC36485.1"/>
    <property type="molecule type" value="Genomic_DNA"/>
</dbReference>
<comment type="caution">
    <text evidence="2">The sequence shown here is derived from an EMBL/GenBank/DDBJ whole genome shotgun (WGS) entry which is preliminary data.</text>
</comment>
<dbReference type="AlphaFoldDB" id="A0A401T1H2"/>
<name>A0A401T1H2_CHIPU</name>
<evidence type="ECO:0008006" key="4">
    <source>
        <dbReference type="Google" id="ProtNLM"/>
    </source>
</evidence>
<evidence type="ECO:0000313" key="2">
    <source>
        <dbReference type="EMBL" id="GCC36485.1"/>
    </source>
</evidence>
<keyword evidence="3" id="KW-1185">Reference proteome</keyword>
<evidence type="ECO:0000256" key="1">
    <source>
        <dbReference type="SAM" id="SignalP"/>
    </source>
</evidence>
<accession>A0A401T1H2</accession>
<organism evidence="2 3">
    <name type="scientific">Chiloscyllium punctatum</name>
    <name type="common">Brownbanded bambooshark</name>
    <name type="synonym">Hemiscyllium punctatum</name>
    <dbReference type="NCBI Taxonomy" id="137246"/>
    <lineage>
        <taxon>Eukaryota</taxon>
        <taxon>Metazoa</taxon>
        <taxon>Chordata</taxon>
        <taxon>Craniata</taxon>
        <taxon>Vertebrata</taxon>
        <taxon>Chondrichthyes</taxon>
        <taxon>Elasmobranchii</taxon>
        <taxon>Galeomorphii</taxon>
        <taxon>Galeoidea</taxon>
        <taxon>Orectolobiformes</taxon>
        <taxon>Hemiscylliidae</taxon>
        <taxon>Chiloscyllium</taxon>
    </lineage>
</organism>